<gene>
    <name evidence="1" type="ORF">Bca52824_033104</name>
</gene>
<dbReference type="Gene3D" id="3.40.50.300">
    <property type="entry name" value="P-loop containing nucleotide triphosphate hydrolases"/>
    <property type="match status" value="1"/>
</dbReference>
<comment type="caution">
    <text evidence="1">The sequence shown here is derived from an EMBL/GenBank/DDBJ whole genome shotgun (WGS) entry which is preliminary data.</text>
</comment>
<accession>A0A8X7SDV5</accession>
<dbReference type="GO" id="GO:0005525">
    <property type="term" value="F:GTP binding"/>
    <property type="evidence" value="ECO:0007669"/>
    <property type="project" value="InterPro"/>
</dbReference>
<organism evidence="1 2">
    <name type="scientific">Brassica carinata</name>
    <name type="common">Ethiopian mustard</name>
    <name type="synonym">Abyssinian cabbage</name>
    <dbReference type="NCBI Taxonomy" id="52824"/>
    <lineage>
        <taxon>Eukaryota</taxon>
        <taxon>Viridiplantae</taxon>
        <taxon>Streptophyta</taxon>
        <taxon>Embryophyta</taxon>
        <taxon>Tracheophyta</taxon>
        <taxon>Spermatophyta</taxon>
        <taxon>Magnoliopsida</taxon>
        <taxon>eudicotyledons</taxon>
        <taxon>Gunneridae</taxon>
        <taxon>Pentapetalae</taxon>
        <taxon>rosids</taxon>
        <taxon>malvids</taxon>
        <taxon>Brassicales</taxon>
        <taxon>Brassicaceae</taxon>
        <taxon>Brassiceae</taxon>
        <taxon>Brassica</taxon>
    </lineage>
</organism>
<dbReference type="EMBL" id="JAAMPC010000007">
    <property type="protein sequence ID" value="KAG2304453.1"/>
    <property type="molecule type" value="Genomic_DNA"/>
</dbReference>
<dbReference type="SUPFAM" id="SSF52540">
    <property type="entry name" value="P-loop containing nucleoside triphosphate hydrolases"/>
    <property type="match status" value="1"/>
</dbReference>
<dbReference type="AlphaFoldDB" id="A0A8X7SDV5"/>
<dbReference type="InterPro" id="IPR027417">
    <property type="entry name" value="P-loop_NTPase"/>
</dbReference>
<protein>
    <submittedName>
        <fullName evidence="1">Uncharacterized protein</fullName>
    </submittedName>
</protein>
<reference evidence="1 2" key="1">
    <citation type="submission" date="2020-02" db="EMBL/GenBank/DDBJ databases">
        <authorList>
            <person name="Ma Q."/>
            <person name="Huang Y."/>
            <person name="Song X."/>
            <person name="Pei D."/>
        </authorList>
    </citation>
    <scope>NUCLEOTIDE SEQUENCE [LARGE SCALE GENOMIC DNA]</scope>
    <source>
        <strain evidence="1">Sxm20200214</strain>
        <tissue evidence="1">Leaf</tissue>
    </source>
</reference>
<evidence type="ECO:0000313" key="1">
    <source>
        <dbReference type="EMBL" id="KAG2304453.1"/>
    </source>
</evidence>
<dbReference type="InterPro" id="IPR001806">
    <property type="entry name" value="Small_GTPase"/>
</dbReference>
<dbReference type="PROSITE" id="PS51419">
    <property type="entry name" value="RAB"/>
    <property type="match status" value="1"/>
</dbReference>
<dbReference type="InterPro" id="IPR050209">
    <property type="entry name" value="Rab_GTPases_membrane_traffic"/>
</dbReference>
<dbReference type="PANTHER" id="PTHR47979">
    <property type="entry name" value="DRAB11-RELATED"/>
    <property type="match status" value="1"/>
</dbReference>
<dbReference type="OrthoDB" id="9989112at2759"/>
<dbReference type="Pfam" id="PF00071">
    <property type="entry name" value="Ras"/>
    <property type="match status" value="1"/>
</dbReference>
<dbReference type="GO" id="GO:0003924">
    <property type="term" value="F:GTPase activity"/>
    <property type="evidence" value="ECO:0007669"/>
    <property type="project" value="InterPro"/>
</dbReference>
<sequence length="75" mass="8323">MDKECPSATGKEIKAQIWETAGQKCFRAVTSAYYRCAVGALLVNNISRQQTFQIIGAQSDMNVVTFFCLVVKPVF</sequence>
<name>A0A8X7SDV5_BRACI</name>
<dbReference type="Proteomes" id="UP000886595">
    <property type="component" value="Unassembled WGS sequence"/>
</dbReference>
<proteinExistence type="predicted"/>
<keyword evidence="2" id="KW-1185">Reference proteome</keyword>
<evidence type="ECO:0000313" key="2">
    <source>
        <dbReference type="Proteomes" id="UP000886595"/>
    </source>
</evidence>